<accession>A0A1U7IBQ5</accession>
<sequence>MKAKFLNTVTKASITTASTFTSILLGTAIANAATITYTAAYQQTPEDIEFGAPTGYGFTDIVDSILSIQQFDSSLGTLNSVFIEFTGNMRGDAEFESRDARPQTITVDLSGLLTLVGPNNNPVFELKPQEIRQYDVTRFDGTVDFGGTSGRTITGISAEASTSETIADLSALTPFIGNGTVDFSFSANAESSVRGSGNILSGISTFAKADIKVIYDYTEVPKKVPESSMVLGLGLIAGFGLLSQRKNVFNRF</sequence>
<dbReference type="EMBL" id="MRCE01000024">
    <property type="protein sequence ID" value="OKH34074.1"/>
    <property type="molecule type" value="Genomic_DNA"/>
</dbReference>
<evidence type="ECO:0000313" key="3">
    <source>
        <dbReference type="Proteomes" id="UP000185860"/>
    </source>
</evidence>
<feature type="chain" id="PRO_5012007427" description="PEP-CTERM protein-sorting domain-containing protein" evidence="1">
    <location>
        <begin position="33"/>
        <end position="252"/>
    </location>
</feature>
<dbReference type="AlphaFoldDB" id="A0A1U7IBQ5"/>
<name>A0A1U7IBQ5_9CYAN</name>
<organism evidence="2 3">
    <name type="scientific">[Phormidium ambiguum] IAM M-71</name>
    <dbReference type="NCBI Taxonomy" id="454136"/>
    <lineage>
        <taxon>Bacteria</taxon>
        <taxon>Bacillati</taxon>
        <taxon>Cyanobacteriota</taxon>
        <taxon>Cyanophyceae</taxon>
        <taxon>Oscillatoriophycideae</taxon>
        <taxon>Aerosakkonematales</taxon>
        <taxon>Aerosakkonemataceae</taxon>
        <taxon>Floridanema</taxon>
    </lineage>
</organism>
<evidence type="ECO:0000256" key="1">
    <source>
        <dbReference type="SAM" id="SignalP"/>
    </source>
</evidence>
<protein>
    <recommendedName>
        <fullName evidence="4">PEP-CTERM protein-sorting domain-containing protein</fullName>
    </recommendedName>
</protein>
<dbReference type="NCBIfam" id="NF033208">
    <property type="entry name" value="choice_anch_E"/>
    <property type="match status" value="1"/>
</dbReference>
<dbReference type="NCBIfam" id="TIGR02595">
    <property type="entry name" value="PEP_CTERM"/>
    <property type="match status" value="1"/>
</dbReference>
<dbReference type="RefSeq" id="WP_073595546.1">
    <property type="nucleotide sequence ID" value="NZ_MRCE01000024.1"/>
</dbReference>
<comment type="caution">
    <text evidence="2">The sequence shown here is derived from an EMBL/GenBank/DDBJ whole genome shotgun (WGS) entry which is preliminary data.</text>
</comment>
<dbReference type="InterPro" id="IPR013424">
    <property type="entry name" value="Ice-binding_C"/>
</dbReference>
<dbReference type="OrthoDB" id="484171at2"/>
<reference evidence="2 3" key="1">
    <citation type="submission" date="2016-11" db="EMBL/GenBank/DDBJ databases">
        <title>Draft Genome Sequences of Nine Cyanobacterial Strains from Diverse Habitats.</title>
        <authorList>
            <person name="Zhu T."/>
            <person name="Hou S."/>
            <person name="Lu X."/>
            <person name="Hess W.R."/>
        </authorList>
    </citation>
    <scope>NUCLEOTIDE SEQUENCE [LARGE SCALE GENOMIC DNA]</scope>
    <source>
        <strain evidence="2 3">IAM M-71</strain>
    </source>
</reference>
<gene>
    <name evidence="2" type="ORF">NIES2119_21470</name>
</gene>
<feature type="signal peptide" evidence="1">
    <location>
        <begin position="1"/>
        <end position="32"/>
    </location>
</feature>
<keyword evidence="1" id="KW-0732">Signal</keyword>
<dbReference type="Proteomes" id="UP000185860">
    <property type="component" value="Unassembled WGS sequence"/>
</dbReference>
<dbReference type="STRING" id="454136.NIES2119_21470"/>
<proteinExistence type="predicted"/>
<evidence type="ECO:0008006" key="4">
    <source>
        <dbReference type="Google" id="ProtNLM"/>
    </source>
</evidence>
<evidence type="ECO:0000313" key="2">
    <source>
        <dbReference type="EMBL" id="OKH34074.1"/>
    </source>
</evidence>